<evidence type="ECO:0000256" key="8">
    <source>
        <dbReference type="RuleBase" id="RU363032"/>
    </source>
</evidence>
<feature type="transmembrane region" description="Helical" evidence="8">
    <location>
        <begin position="138"/>
        <end position="161"/>
    </location>
</feature>
<dbReference type="PANTHER" id="PTHR43357:SF4">
    <property type="entry name" value="INNER MEMBRANE ABC TRANSPORTER PERMEASE PROTEIN YDCV"/>
    <property type="match status" value="1"/>
</dbReference>
<evidence type="ECO:0000259" key="9">
    <source>
        <dbReference type="PROSITE" id="PS50928"/>
    </source>
</evidence>
<comment type="caution">
    <text evidence="10">The sequence shown here is derived from an EMBL/GenBank/DDBJ whole genome shotgun (WGS) entry which is preliminary data.</text>
</comment>
<feature type="transmembrane region" description="Helical" evidence="8">
    <location>
        <begin position="182"/>
        <end position="203"/>
    </location>
</feature>
<name>A0A4Z1CGM4_9ACTN</name>
<evidence type="ECO:0000256" key="3">
    <source>
        <dbReference type="ARBA" id="ARBA00022475"/>
    </source>
</evidence>
<dbReference type="Gene3D" id="1.10.3720.10">
    <property type="entry name" value="MetI-like"/>
    <property type="match status" value="1"/>
</dbReference>
<dbReference type="GO" id="GO:0055085">
    <property type="term" value="P:transmembrane transport"/>
    <property type="evidence" value="ECO:0007669"/>
    <property type="project" value="InterPro"/>
</dbReference>
<keyword evidence="4" id="KW-0997">Cell inner membrane</keyword>
<accession>A0A4Z1CGM4</accession>
<dbReference type="GO" id="GO:0005886">
    <property type="term" value="C:plasma membrane"/>
    <property type="evidence" value="ECO:0007669"/>
    <property type="project" value="UniProtKB-SubCell"/>
</dbReference>
<feature type="transmembrane region" description="Helical" evidence="8">
    <location>
        <begin position="12"/>
        <end position="36"/>
    </location>
</feature>
<comment type="subcellular location">
    <subcellularLocation>
        <location evidence="1">Cell inner membrane</location>
        <topology evidence="1">Multi-pass membrane protein</topology>
    </subcellularLocation>
    <subcellularLocation>
        <location evidence="8">Cell membrane</location>
        <topology evidence="8">Multi-pass membrane protein</topology>
    </subcellularLocation>
</comment>
<dbReference type="RefSeq" id="WP_135839561.1">
    <property type="nucleotide sequence ID" value="NZ_SRRO01000001.1"/>
</dbReference>
<evidence type="ECO:0000256" key="2">
    <source>
        <dbReference type="ARBA" id="ARBA00022448"/>
    </source>
</evidence>
<dbReference type="SUPFAM" id="SSF161098">
    <property type="entry name" value="MetI-like"/>
    <property type="match status" value="1"/>
</dbReference>
<organism evidence="10 11">
    <name type="scientific">Nocardioides eburneiflavus</name>
    <dbReference type="NCBI Taxonomy" id="2518372"/>
    <lineage>
        <taxon>Bacteria</taxon>
        <taxon>Bacillati</taxon>
        <taxon>Actinomycetota</taxon>
        <taxon>Actinomycetes</taxon>
        <taxon>Propionibacteriales</taxon>
        <taxon>Nocardioidaceae</taxon>
        <taxon>Nocardioides</taxon>
    </lineage>
</organism>
<evidence type="ECO:0000256" key="6">
    <source>
        <dbReference type="ARBA" id="ARBA00022989"/>
    </source>
</evidence>
<evidence type="ECO:0000256" key="7">
    <source>
        <dbReference type="ARBA" id="ARBA00023136"/>
    </source>
</evidence>
<reference evidence="10 11" key="1">
    <citation type="submission" date="2019-04" db="EMBL/GenBank/DDBJ databases">
        <title>Three New Species of Nocardioides, Nocardioides euryhalodurans sp. nov., Nocardioides seonyuensis sp. nov. and Nocardioides eburneoflavus sp. nov. Isolated from Soil.</title>
        <authorList>
            <person name="Roh S.G."/>
            <person name="Lee C."/>
            <person name="Kim M.-K."/>
            <person name="Kim S.B."/>
        </authorList>
    </citation>
    <scope>NUCLEOTIDE SEQUENCE [LARGE SCALE GENOMIC DNA]</scope>
    <source>
        <strain evidence="10 11">MMS17-SY213</strain>
    </source>
</reference>
<dbReference type="Proteomes" id="UP000297496">
    <property type="component" value="Unassembled WGS sequence"/>
</dbReference>
<keyword evidence="11" id="KW-1185">Reference proteome</keyword>
<feature type="transmembrane region" description="Helical" evidence="8">
    <location>
        <begin position="104"/>
        <end position="126"/>
    </location>
</feature>
<evidence type="ECO:0000256" key="5">
    <source>
        <dbReference type="ARBA" id="ARBA00022692"/>
    </source>
</evidence>
<keyword evidence="6 8" id="KW-1133">Transmembrane helix</keyword>
<dbReference type="EMBL" id="SRRO01000001">
    <property type="protein sequence ID" value="TGN65058.1"/>
    <property type="molecule type" value="Genomic_DNA"/>
</dbReference>
<evidence type="ECO:0000256" key="1">
    <source>
        <dbReference type="ARBA" id="ARBA00004429"/>
    </source>
</evidence>
<feature type="transmembrane region" description="Helical" evidence="8">
    <location>
        <begin position="236"/>
        <end position="260"/>
    </location>
</feature>
<dbReference type="OrthoDB" id="6496035at2"/>
<comment type="similarity">
    <text evidence="8">Belongs to the binding-protein-dependent transport system permease family.</text>
</comment>
<evidence type="ECO:0000256" key="4">
    <source>
        <dbReference type="ARBA" id="ARBA00022519"/>
    </source>
</evidence>
<keyword evidence="5 8" id="KW-0812">Transmembrane</keyword>
<evidence type="ECO:0000313" key="11">
    <source>
        <dbReference type="Proteomes" id="UP000297496"/>
    </source>
</evidence>
<dbReference type="InterPro" id="IPR000515">
    <property type="entry name" value="MetI-like"/>
</dbReference>
<keyword evidence="2 8" id="KW-0813">Transport</keyword>
<dbReference type="Pfam" id="PF00528">
    <property type="entry name" value="BPD_transp_1"/>
    <property type="match status" value="1"/>
</dbReference>
<keyword evidence="3" id="KW-1003">Cell membrane</keyword>
<gene>
    <name evidence="10" type="ORF">EXE59_14605</name>
</gene>
<protein>
    <submittedName>
        <fullName evidence="10">ABC transporter permease</fullName>
    </submittedName>
</protein>
<dbReference type="AlphaFoldDB" id="A0A4Z1CGM4"/>
<sequence>MTGRSVSLGRALLIAYSVLVGMVLVLPTFVVVPVSFSDQKSLRLPKGFSTQWYENFFTDPGWYESAILSLRVGLVVTVIATVLGTAAALGLNKALGAWKGAARAWLLAPIIVPGVITAIGIFYVFLKLGLTQNYWGFVIAHTVMAIPFVIVTVTASLSGFDHQLVKAAQSLGARPWSAFRQVMLPLIAPGVITGALFAFLTSFDEAIITLFLSGPFTRTLPVKIYQSVTQEFDPTVAAASTLLLVVTTLLMILIGVLSAMRERR</sequence>
<dbReference type="CDD" id="cd06261">
    <property type="entry name" value="TM_PBP2"/>
    <property type="match status" value="1"/>
</dbReference>
<dbReference type="PROSITE" id="PS50928">
    <property type="entry name" value="ABC_TM1"/>
    <property type="match status" value="1"/>
</dbReference>
<proteinExistence type="inferred from homology"/>
<keyword evidence="7 8" id="KW-0472">Membrane</keyword>
<dbReference type="InterPro" id="IPR035906">
    <property type="entry name" value="MetI-like_sf"/>
</dbReference>
<feature type="transmembrane region" description="Helical" evidence="8">
    <location>
        <begin position="72"/>
        <end position="92"/>
    </location>
</feature>
<evidence type="ECO:0000313" key="10">
    <source>
        <dbReference type="EMBL" id="TGN65058.1"/>
    </source>
</evidence>
<feature type="domain" description="ABC transmembrane type-1" evidence="9">
    <location>
        <begin position="66"/>
        <end position="255"/>
    </location>
</feature>
<dbReference type="PANTHER" id="PTHR43357">
    <property type="entry name" value="INNER MEMBRANE ABC TRANSPORTER PERMEASE PROTEIN YDCV"/>
    <property type="match status" value="1"/>
</dbReference>